<dbReference type="AlphaFoldDB" id="A0A7J5ZAW1"/>
<dbReference type="InterPro" id="IPR036691">
    <property type="entry name" value="Endo/exonu/phosph_ase_sf"/>
</dbReference>
<evidence type="ECO:0000313" key="2">
    <source>
        <dbReference type="Proteomes" id="UP000518266"/>
    </source>
</evidence>
<name>A0A7J5ZAW1_DISMA</name>
<evidence type="ECO:0000313" key="1">
    <source>
        <dbReference type="EMBL" id="KAF3858942.1"/>
    </source>
</evidence>
<dbReference type="EMBL" id="JAAKFY010000004">
    <property type="protein sequence ID" value="KAF3858942.1"/>
    <property type="molecule type" value="Genomic_DNA"/>
</dbReference>
<gene>
    <name evidence="1" type="ORF">F7725_012143</name>
</gene>
<dbReference type="Proteomes" id="UP000518266">
    <property type="component" value="Unassembled WGS sequence"/>
</dbReference>
<proteinExistence type="predicted"/>
<keyword evidence="2" id="KW-1185">Reference proteome</keyword>
<comment type="caution">
    <text evidence="1">The sequence shown here is derived from an EMBL/GenBank/DDBJ whole genome shotgun (WGS) entry which is preliminary data.</text>
</comment>
<dbReference type="OrthoDB" id="8961218at2759"/>
<sequence length="557" mass="62445">MPFKSSNVHVDQEGRYVIVSGLLQNEMVTLVNVYAPNSLQSKFFTSLCPKILQSIEGPLIIGGDFNSVCDPINVIEIKMHSILLSDHAAVSVTFFPPTNPCKSKQWRLNTSLLKNEKCTLLIKDHILDFFEINLNSVPSVATVWEAFKATCRGWLISFSSAENKKRREHDRLQCDAAKINESFKNYYSKLYSTKNNLKEEALDSFFGGFNLPSVSLADRSAMDAPQLHRRLNIEGLSLPSFPIWSNPCLSAGGGTLSNNIWQKAGITTIGQIYRDQTLPFQHLKNQYGLSDSSFLSYAQIASIISTKCKEGAMPASCMEEDQRLKKAIISSGVVSNIYKLLSRAAPNTYSPVQLSWEHDLNISVCFAMELHLEHTSPLLQNQRWTINTETYAGMNVQARRYIVAPTLGMPLWSEVISLMSESLKVNFPTCPIACLLGHKPDGNVARTADRLWTLGCLATKRLVLLNWKERKPACFTRDSWLREYLDLLNMERAASLLGDFEGRQDHGSLSAALLSDPVNMASPVQQAVQALIDQHQQIPGNILRALLERFHSKHKEH</sequence>
<dbReference type="Gene3D" id="3.60.10.10">
    <property type="entry name" value="Endonuclease/exonuclease/phosphatase"/>
    <property type="match status" value="1"/>
</dbReference>
<accession>A0A7J5ZAW1</accession>
<evidence type="ECO:0008006" key="3">
    <source>
        <dbReference type="Google" id="ProtNLM"/>
    </source>
</evidence>
<organism evidence="1 2">
    <name type="scientific">Dissostichus mawsoni</name>
    <name type="common">Antarctic cod</name>
    <dbReference type="NCBI Taxonomy" id="36200"/>
    <lineage>
        <taxon>Eukaryota</taxon>
        <taxon>Metazoa</taxon>
        <taxon>Chordata</taxon>
        <taxon>Craniata</taxon>
        <taxon>Vertebrata</taxon>
        <taxon>Euteleostomi</taxon>
        <taxon>Actinopterygii</taxon>
        <taxon>Neopterygii</taxon>
        <taxon>Teleostei</taxon>
        <taxon>Neoteleostei</taxon>
        <taxon>Acanthomorphata</taxon>
        <taxon>Eupercaria</taxon>
        <taxon>Perciformes</taxon>
        <taxon>Notothenioidei</taxon>
        <taxon>Nototheniidae</taxon>
        <taxon>Dissostichus</taxon>
    </lineage>
</organism>
<reference evidence="1 2" key="1">
    <citation type="submission" date="2020-03" db="EMBL/GenBank/DDBJ databases">
        <title>Dissostichus mawsoni Genome sequencing and assembly.</title>
        <authorList>
            <person name="Park H."/>
        </authorList>
    </citation>
    <scope>NUCLEOTIDE SEQUENCE [LARGE SCALE GENOMIC DNA]</scope>
    <source>
        <strain evidence="1">DM0001</strain>
        <tissue evidence="1">Muscle</tissue>
    </source>
</reference>
<dbReference type="SUPFAM" id="SSF56219">
    <property type="entry name" value="DNase I-like"/>
    <property type="match status" value="1"/>
</dbReference>
<protein>
    <recommendedName>
        <fullName evidence="3">Endonuclease/exonuclease/phosphatase domain-containing protein</fullName>
    </recommendedName>
</protein>